<dbReference type="PANTHER" id="PTHR43918:SF12">
    <property type="entry name" value="ACETYLCHOLINESTERASE 1"/>
    <property type="match status" value="1"/>
</dbReference>
<reference evidence="4 5" key="1">
    <citation type="submission" date="2023-03" db="EMBL/GenBank/DDBJ databases">
        <title>Isolation and description of six Streptomyces strains from soil environments, able to metabolize different microbial glucans.</title>
        <authorList>
            <person name="Widen T."/>
            <person name="Larsbrink J."/>
        </authorList>
    </citation>
    <scope>NUCLEOTIDE SEQUENCE [LARGE SCALE GENOMIC DNA]</scope>
    <source>
        <strain evidence="4 5">Mut1</strain>
    </source>
</reference>
<name>A0ABY9HSD9_9ACTN</name>
<proteinExistence type="predicted"/>
<evidence type="ECO:0000259" key="3">
    <source>
        <dbReference type="Pfam" id="PF00135"/>
    </source>
</evidence>
<evidence type="ECO:0000313" key="5">
    <source>
        <dbReference type="Proteomes" id="UP001239522"/>
    </source>
</evidence>
<dbReference type="SUPFAM" id="SSF53474">
    <property type="entry name" value="alpha/beta-Hydrolases"/>
    <property type="match status" value="1"/>
</dbReference>
<dbReference type="InterPro" id="IPR050654">
    <property type="entry name" value="AChE-related_enzymes"/>
</dbReference>
<keyword evidence="1" id="KW-0378">Hydrolase</keyword>
<dbReference type="Pfam" id="PF00135">
    <property type="entry name" value="COesterase"/>
    <property type="match status" value="1"/>
</dbReference>
<evidence type="ECO:0000256" key="2">
    <source>
        <dbReference type="SAM" id="MobiDB-lite"/>
    </source>
</evidence>
<keyword evidence="5" id="KW-1185">Reference proteome</keyword>
<protein>
    <submittedName>
        <fullName evidence="4">Carboxylesterase family protein</fullName>
    </submittedName>
</protein>
<feature type="domain" description="Carboxylesterase type B" evidence="3">
    <location>
        <begin position="12"/>
        <end position="231"/>
    </location>
</feature>
<accession>A0ABY9HSD9</accession>
<dbReference type="Gene3D" id="3.40.50.1820">
    <property type="entry name" value="alpha/beta hydrolase"/>
    <property type="match status" value="2"/>
</dbReference>
<feature type="region of interest" description="Disordered" evidence="2">
    <location>
        <begin position="1"/>
        <end position="44"/>
    </location>
</feature>
<evidence type="ECO:0000313" key="4">
    <source>
        <dbReference type="EMBL" id="WLQ37478.1"/>
    </source>
</evidence>
<dbReference type="EMBL" id="CP120997">
    <property type="protein sequence ID" value="WLQ37478.1"/>
    <property type="molecule type" value="Genomic_DNA"/>
</dbReference>
<sequence>MNTPRTVRSGPIRFATAGRFARPRPVPDGDTAPPSDGICPQPASRLEALMGPPPGRHPRSEDCLHLTVTAPAAPSAGRPVLVWFHGGGFNSGSGILDWYDGSALAAEQDVVVVGASYRLGALGYLVHDGVSEGNLGLYDQVEALRWVRAHIADHGGDPGNVTVFGQSAGALSALLLLRTPEARSLFRRVILQSPPLSIATRTPAEARETGRIFAAHLGGDPRTASTDELIAAQARTAADHQRRMGDFLAPPFGPVSGTAPLPAETGPAPFAGHAPDVLYGWNADDMSAFPEGPSDSGSVAERTRRVYEEPLRALHERLAHHGARVHGYRLDWRPPGSPHGATHCVEIPLLLGSEHAWRHAPMLGTLPWAEVEAAGRGVRAAWAAFARTGDPGPLTAPLVALPR</sequence>
<organism evidence="4 5">
    <name type="scientific">Streptomyces castrisilvae</name>
    <dbReference type="NCBI Taxonomy" id="3033811"/>
    <lineage>
        <taxon>Bacteria</taxon>
        <taxon>Bacillati</taxon>
        <taxon>Actinomycetota</taxon>
        <taxon>Actinomycetes</taxon>
        <taxon>Kitasatosporales</taxon>
        <taxon>Streptomycetaceae</taxon>
        <taxon>Streptomyces</taxon>
    </lineage>
</organism>
<dbReference type="InterPro" id="IPR029058">
    <property type="entry name" value="AB_hydrolase_fold"/>
</dbReference>
<dbReference type="PANTHER" id="PTHR43918">
    <property type="entry name" value="ACETYLCHOLINESTERASE"/>
    <property type="match status" value="1"/>
</dbReference>
<dbReference type="InterPro" id="IPR002018">
    <property type="entry name" value="CarbesteraseB"/>
</dbReference>
<dbReference type="Proteomes" id="UP001239522">
    <property type="component" value="Chromosome"/>
</dbReference>
<gene>
    <name evidence="4" type="ORF">P8A18_30345</name>
</gene>
<evidence type="ECO:0000256" key="1">
    <source>
        <dbReference type="ARBA" id="ARBA00022801"/>
    </source>
</evidence>
<dbReference type="RefSeq" id="WP_306059723.1">
    <property type="nucleotide sequence ID" value="NZ_CP120997.1"/>
</dbReference>